<gene>
    <name evidence="1" type="ORF">GBF38_003100</name>
</gene>
<evidence type="ECO:0000313" key="1">
    <source>
        <dbReference type="EMBL" id="KAG8014566.1"/>
    </source>
</evidence>
<sequence>MVLVPPTIHVPSDVATHSPSKVTTSHPSSTQERIGEEGKDEENAIVIMTVNVVLMKIFISLRYFDFDGYGDGGGGSDKDEDHCVGQGYHGMIRRRRMICLLRVWHRQTPTPPPHSKRISTGSPDPQAAVTDRRVRLIIQTAVLSTGEDFIYPGLNLAYQQHAAQVIAVIDPSALFYWLTFDKHSQLCSEEHMMTKLEVQQLRTEPSLQ</sequence>
<dbReference type="Proteomes" id="UP000805704">
    <property type="component" value="Chromosome 1"/>
</dbReference>
<accession>A0ACB7FKA8</accession>
<reference evidence="1" key="1">
    <citation type="submission" date="2020-04" db="EMBL/GenBank/DDBJ databases">
        <title>A chromosome-scale assembly and high-density genetic map of the yellow drum (Nibea albiflora) genome.</title>
        <authorList>
            <person name="Xu D."/>
            <person name="Zhang W."/>
            <person name="Chen R."/>
            <person name="Tan P."/>
            <person name="Wang L."/>
            <person name="Song H."/>
            <person name="Tian L."/>
            <person name="Zhu Q."/>
            <person name="Wang B."/>
        </authorList>
    </citation>
    <scope>NUCLEOTIDE SEQUENCE</scope>
    <source>
        <strain evidence="1">ZJHYS-2018</strain>
    </source>
</reference>
<name>A0ACB7FKA8_NIBAL</name>
<keyword evidence="2" id="KW-1185">Reference proteome</keyword>
<protein>
    <submittedName>
        <fullName evidence="1">Uncharacterized protein</fullName>
    </submittedName>
</protein>
<comment type="caution">
    <text evidence="1">The sequence shown here is derived from an EMBL/GenBank/DDBJ whole genome shotgun (WGS) entry which is preliminary data.</text>
</comment>
<dbReference type="EMBL" id="CM024789">
    <property type="protein sequence ID" value="KAG8014566.1"/>
    <property type="molecule type" value="Genomic_DNA"/>
</dbReference>
<proteinExistence type="predicted"/>
<evidence type="ECO:0000313" key="2">
    <source>
        <dbReference type="Proteomes" id="UP000805704"/>
    </source>
</evidence>
<organism evidence="1 2">
    <name type="scientific">Nibea albiflora</name>
    <name type="common">Yellow drum</name>
    <name type="synonym">Corvina albiflora</name>
    <dbReference type="NCBI Taxonomy" id="240163"/>
    <lineage>
        <taxon>Eukaryota</taxon>
        <taxon>Metazoa</taxon>
        <taxon>Chordata</taxon>
        <taxon>Craniata</taxon>
        <taxon>Vertebrata</taxon>
        <taxon>Euteleostomi</taxon>
        <taxon>Actinopterygii</taxon>
        <taxon>Neopterygii</taxon>
        <taxon>Teleostei</taxon>
        <taxon>Neoteleostei</taxon>
        <taxon>Acanthomorphata</taxon>
        <taxon>Eupercaria</taxon>
        <taxon>Sciaenidae</taxon>
        <taxon>Nibea</taxon>
    </lineage>
</organism>